<accession>A0AAE0I645</accession>
<sequence>MESWEGFNYYTFNTTRWVMLMNMSTAEWGVAPFPPNLIAIPGTLANSSNISFPNGTIIIENASKTDLGSGEVEKIVFGTSFGIAALWALYWIWSNWDEFLRPRKNPNSRPRDGSSDVQLTNLAANGDFISAATFRDRIRNFYYENVQTEVELSEKDLVYEDVDVEDVEEVIALVQKMYETDLGLWAKQNVHAKGIEQTREGLRKKSDAILAEVRQTALGWTGAPMAAGKWTHEEAEKVYEITRILMENMPQTRYT</sequence>
<feature type="transmembrane region" description="Helical" evidence="1">
    <location>
        <begin position="75"/>
        <end position="93"/>
    </location>
</feature>
<keyword evidence="3" id="KW-1185">Reference proteome</keyword>
<reference evidence="2" key="2">
    <citation type="submission" date="2023-06" db="EMBL/GenBank/DDBJ databases">
        <authorList>
            <consortium name="Lawrence Berkeley National Laboratory"/>
            <person name="Haridas S."/>
            <person name="Hensen N."/>
            <person name="Bonometti L."/>
            <person name="Westerberg I."/>
            <person name="Brannstrom I.O."/>
            <person name="Guillou S."/>
            <person name="Cros-Aarteil S."/>
            <person name="Calhoun S."/>
            <person name="Kuo A."/>
            <person name="Mondo S."/>
            <person name="Pangilinan J."/>
            <person name="Riley R."/>
            <person name="Labutti K."/>
            <person name="Andreopoulos B."/>
            <person name="Lipzen A."/>
            <person name="Chen C."/>
            <person name="Yanf M."/>
            <person name="Daum C."/>
            <person name="Ng V."/>
            <person name="Clum A."/>
            <person name="Steindorff A."/>
            <person name="Ohm R."/>
            <person name="Martin F."/>
            <person name="Silar P."/>
            <person name="Natvig D."/>
            <person name="Lalanne C."/>
            <person name="Gautier V."/>
            <person name="Ament-Velasquez S.L."/>
            <person name="Kruys A."/>
            <person name="Hutchinson M.I."/>
            <person name="Powell A.J."/>
            <person name="Barry K."/>
            <person name="Miller A.N."/>
            <person name="Grigoriev I.V."/>
            <person name="Debuchy R."/>
            <person name="Gladieux P."/>
            <person name="Thoren M.H."/>
            <person name="Johannesson H."/>
        </authorList>
    </citation>
    <scope>NUCLEOTIDE SEQUENCE</scope>
    <source>
        <strain evidence="2">CBS 118394</strain>
    </source>
</reference>
<organism evidence="2 3">
    <name type="scientific">Apodospora peruviana</name>
    <dbReference type="NCBI Taxonomy" id="516989"/>
    <lineage>
        <taxon>Eukaryota</taxon>
        <taxon>Fungi</taxon>
        <taxon>Dikarya</taxon>
        <taxon>Ascomycota</taxon>
        <taxon>Pezizomycotina</taxon>
        <taxon>Sordariomycetes</taxon>
        <taxon>Sordariomycetidae</taxon>
        <taxon>Sordariales</taxon>
        <taxon>Lasiosphaeriaceae</taxon>
        <taxon>Apodospora</taxon>
    </lineage>
</organism>
<evidence type="ECO:0000313" key="2">
    <source>
        <dbReference type="EMBL" id="KAK3319150.1"/>
    </source>
</evidence>
<gene>
    <name evidence="2" type="ORF">B0H66DRAFT_257948</name>
</gene>
<dbReference type="AlphaFoldDB" id="A0AAE0I645"/>
<evidence type="ECO:0000313" key="3">
    <source>
        <dbReference type="Proteomes" id="UP001283341"/>
    </source>
</evidence>
<protein>
    <submittedName>
        <fullName evidence="2">Uncharacterized protein</fullName>
    </submittedName>
</protein>
<evidence type="ECO:0000256" key="1">
    <source>
        <dbReference type="SAM" id="Phobius"/>
    </source>
</evidence>
<dbReference type="EMBL" id="JAUEDM010000004">
    <property type="protein sequence ID" value="KAK3319150.1"/>
    <property type="molecule type" value="Genomic_DNA"/>
</dbReference>
<keyword evidence="1" id="KW-1133">Transmembrane helix</keyword>
<keyword evidence="1" id="KW-0812">Transmembrane</keyword>
<comment type="caution">
    <text evidence="2">The sequence shown here is derived from an EMBL/GenBank/DDBJ whole genome shotgun (WGS) entry which is preliminary data.</text>
</comment>
<proteinExistence type="predicted"/>
<dbReference type="Proteomes" id="UP001283341">
    <property type="component" value="Unassembled WGS sequence"/>
</dbReference>
<reference evidence="2" key="1">
    <citation type="journal article" date="2023" name="Mol. Phylogenet. Evol.">
        <title>Genome-scale phylogeny and comparative genomics of the fungal order Sordariales.</title>
        <authorList>
            <person name="Hensen N."/>
            <person name="Bonometti L."/>
            <person name="Westerberg I."/>
            <person name="Brannstrom I.O."/>
            <person name="Guillou S."/>
            <person name="Cros-Aarteil S."/>
            <person name="Calhoun S."/>
            <person name="Haridas S."/>
            <person name="Kuo A."/>
            <person name="Mondo S."/>
            <person name="Pangilinan J."/>
            <person name="Riley R."/>
            <person name="LaButti K."/>
            <person name="Andreopoulos B."/>
            <person name="Lipzen A."/>
            <person name="Chen C."/>
            <person name="Yan M."/>
            <person name="Daum C."/>
            <person name="Ng V."/>
            <person name="Clum A."/>
            <person name="Steindorff A."/>
            <person name="Ohm R.A."/>
            <person name="Martin F."/>
            <person name="Silar P."/>
            <person name="Natvig D.O."/>
            <person name="Lalanne C."/>
            <person name="Gautier V."/>
            <person name="Ament-Velasquez S.L."/>
            <person name="Kruys A."/>
            <person name="Hutchinson M.I."/>
            <person name="Powell A.J."/>
            <person name="Barry K."/>
            <person name="Miller A.N."/>
            <person name="Grigoriev I.V."/>
            <person name="Debuchy R."/>
            <person name="Gladieux P."/>
            <person name="Hiltunen Thoren M."/>
            <person name="Johannesson H."/>
        </authorList>
    </citation>
    <scope>NUCLEOTIDE SEQUENCE</scope>
    <source>
        <strain evidence="2">CBS 118394</strain>
    </source>
</reference>
<keyword evidence="1" id="KW-0472">Membrane</keyword>
<name>A0AAE0I645_9PEZI</name>